<evidence type="ECO:0000256" key="13">
    <source>
        <dbReference type="ARBA" id="ARBA00023295"/>
    </source>
</evidence>
<dbReference type="InterPro" id="IPR012319">
    <property type="entry name" value="FPG_cat"/>
</dbReference>
<evidence type="ECO:0000256" key="11">
    <source>
        <dbReference type="ARBA" id="ARBA00023239"/>
    </source>
</evidence>
<dbReference type="Pfam" id="PF01149">
    <property type="entry name" value="Fapy_DNA_glyco"/>
    <property type="match status" value="1"/>
</dbReference>
<evidence type="ECO:0000256" key="2">
    <source>
        <dbReference type="ARBA" id="ARBA00009409"/>
    </source>
</evidence>
<dbReference type="GO" id="GO:0008270">
    <property type="term" value="F:zinc ion binding"/>
    <property type="evidence" value="ECO:0007669"/>
    <property type="project" value="UniProtKB-UniRule"/>
</dbReference>
<dbReference type="Gene3D" id="1.10.8.50">
    <property type="match status" value="1"/>
</dbReference>
<dbReference type="GO" id="GO:0003684">
    <property type="term" value="F:damaged DNA binding"/>
    <property type="evidence" value="ECO:0007669"/>
    <property type="project" value="InterPro"/>
</dbReference>
<evidence type="ECO:0000256" key="3">
    <source>
        <dbReference type="ARBA" id="ARBA00011245"/>
    </source>
</evidence>
<comment type="function">
    <text evidence="15">Involved in base excision repair of DNA damaged by oxidation or by mutagenic agents. Acts as DNA glycosylase that recognizes and removes damaged bases. Has a preference for oxidized purines, such as 7,8-dihydro-8-oxoguanine (8-oxoG). Has AP (apurinic/apyrimidinic) lyase activity and introduces nicks in the DNA strand. Cleaves the DNA backbone by beta-delta elimination to generate a single-strand break at the site of the removed base with both 3'- and 5'-phosphates.</text>
</comment>
<keyword evidence="5 15" id="KW-0227">DNA damage</keyword>
<evidence type="ECO:0000256" key="6">
    <source>
        <dbReference type="ARBA" id="ARBA00022771"/>
    </source>
</evidence>
<evidence type="ECO:0000256" key="12">
    <source>
        <dbReference type="ARBA" id="ARBA00023268"/>
    </source>
</evidence>
<keyword evidence="12 15" id="KW-0511">Multifunctional enzyme</keyword>
<evidence type="ECO:0000259" key="16">
    <source>
        <dbReference type="PROSITE" id="PS51066"/>
    </source>
</evidence>
<feature type="active site" description="Proton donor" evidence="15">
    <location>
        <position position="5"/>
    </location>
</feature>
<dbReference type="GO" id="GO:0003690">
    <property type="term" value="F:double-stranded DNA binding"/>
    <property type="evidence" value="ECO:0007669"/>
    <property type="project" value="UniProtKB-ARBA"/>
</dbReference>
<dbReference type="AlphaFoldDB" id="A0A2S0KNR1"/>
<dbReference type="EC" id="4.2.99.18" evidence="15"/>
<keyword evidence="11 15" id="KW-0456">Lyase</keyword>
<evidence type="ECO:0000256" key="9">
    <source>
        <dbReference type="ARBA" id="ARBA00023125"/>
    </source>
</evidence>
<dbReference type="CDD" id="cd08966">
    <property type="entry name" value="EcFpg-like_N"/>
    <property type="match status" value="1"/>
</dbReference>
<dbReference type="PROSITE" id="PS51068">
    <property type="entry name" value="FPG_CAT"/>
    <property type="match status" value="1"/>
</dbReference>
<dbReference type="InterPro" id="IPR000214">
    <property type="entry name" value="Znf_DNA_glyclase/AP_lyase"/>
</dbReference>
<keyword evidence="10 15" id="KW-0234">DNA repair</keyword>
<feature type="domain" description="Formamidopyrimidine-DNA glycosylase catalytic" evidence="17">
    <location>
        <begin position="4"/>
        <end position="123"/>
    </location>
</feature>
<feature type="binding site" evidence="15">
    <location>
        <position position="102"/>
    </location>
    <ligand>
        <name>DNA</name>
        <dbReference type="ChEBI" id="CHEBI:16991"/>
    </ligand>
</feature>
<evidence type="ECO:0000313" key="19">
    <source>
        <dbReference type="Proteomes" id="UP000237947"/>
    </source>
</evidence>
<dbReference type="GO" id="GO:0006284">
    <property type="term" value="P:base-excision repair"/>
    <property type="evidence" value="ECO:0007669"/>
    <property type="project" value="InterPro"/>
</dbReference>
<dbReference type="KEGG" id="fsa:C5Q98_05195"/>
<keyword evidence="9 15" id="KW-0238">DNA-binding</keyword>
<keyword evidence="19" id="KW-1185">Reference proteome</keyword>
<keyword evidence="6 15" id="KW-0863">Zinc-finger</keyword>
<feature type="binding site" evidence="15">
    <location>
        <position position="120"/>
    </location>
    <ligand>
        <name>DNA</name>
        <dbReference type="ChEBI" id="CHEBI:16991"/>
    </ligand>
</feature>
<evidence type="ECO:0000256" key="15">
    <source>
        <dbReference type="HAMAP-Rule" id="MF_00103"/>
    </source>
</evidence>
<dbReference type="PROSITE" id="PS51066">
    <property type="entry name" value="ZF_FPG_2"/>
    <property type="match status" value="1"/>
</dbReference>
<reference evidence="19" key="1">
    <citation type="submission" date="2018-02" db="EMBL/GenBank/DDBJ databases">
        <authorList>
            <person name="Holder M.E."/>
            <person name="Ajami N.J."/>
            <person name="Petrosino J.F."/>
        </authorList>
    </citation>
    <scope>NUCLEOTIDE SEQUENCE [LARGE SCALE GENOMIC DNA]</scope>
    <source>
        <strain evidence="19">CCUG 47711</strain>
    </source>
</reference>
<accession>A0A2S0KNR1</accession>
<dbReference type="EC" id="3.2.2.23" evidence="15"/>
<organism evidence="18 19">
    <name type="scientific">Fastidiosipila sanguinis</name>
    <dbReference type="NCBI Taxonomy" id="236753"/>
    <lineage>
        <taxon>Bacteria</taxon>
        <taxon>Bacillati</taxon>
        <taxon>Bacillota</taxon>
        <taxon>Clostridia</taxon>
        <taxon>Eubacteriales</taxon>
        <taxon>Oscillospiraceae</taxon>
        <taxon>Fastidiosipila</taxon>
    </lineage>
</organism>
<comment type="cofactor">
    <cofactor evidence="15">
        <name>Zn(2+)</name>
        <dbReference type="ChEBI" id="CHEBI:29105"/>
    </cofactor>
    <text evidence="15">Binds 1 zinc ion per subunit.</text>
</comment>
<dbReference type="Proteomes" id="UP000237947">
    <property type="component" value="Chromosome"/>
</dbReference>
<dbReference type="NCBIfam" id="TIGR00577">
    <property type="entry name" value="fpg"/>
    <property type="match status" value="1"/>
</dbReference>
<feature type="active site" description="Proton donor; for delta-elimination activity" evidence="15">
    <location>
        <position position="273"/>
    </location>
</feature>
<evidence type="ECO:0000313" key="18">
    <source>
        <dbReference type="EMBL" id="AVM42644.1"/>
    </source>
</evidence>
<comment type="catalytic activity">
    <reaction evidence="1 15">
        <text>Hydrolysis of DNA containing ring-opened 7-methylguanine residues, releasing 2,6-diamino-4-hydroxy-5-(N-methyl)formamidopyrimidine.</text>
        <dbReference type="EC" id="3.2.2.23"/>
    </reaction>
</comment>
<evidence type="ECO:0000259" key="17">
    <source>
        <dbReference type="PROSITE" id="PS51068"/>
    </source>
</evidence>
<proteinExistence type="inferred from homology"/>
<dbReference type="NCBIfam" id="NF002211">
    <property type="entry name" value="PRK01103.1"/>
    <property type="match status" value="1"/>
</dbReference>
<dbReference type="SUPFAM" id="SSF81624">
    <property type="entry name" value="N-terminal domain of MutM-like DNA repair proteins"/>
    <property type="match status" value="1"/>
</dbReference>
<dbReference type="SUPFAM" id="SSF46946">
    <property type="entry name" value="S13-like H2TH domain"/>
    <property type="match status" value="1"/>
</dbReference>
<dbReference type="InterPro" id="IPR015886">
    <property type="entry name" value="H2TH_FPG"/>
</dbReference>
<comment type="caution">
    <text evidence="15">Lacks conserved residue(s) required for the propagation of feature annotation.</text>
</comment>
<dbReference type="GO" id="GO:0034039">
    <property type="term" value="F:8-oxo-7,8-dihydroguanine DNA N-glycosylase activity"/>
    <property type="evidence" value="ECO:0007669"/>
    <property type="project" value="TreeGrafter"/>
</dbReference>
<evidence type="ECO:0000256" key="1">
    <source>
        <dbReference type="ARBA" id="ARBA00001668"/>
    </source>
</evidence>
<comment type="similarity">
    <text evidence="2 15">Belongs to the FPG family.</text>
</comment>
<dbReference type="Pfam" id="PF06827">
    <property type="entry name" value="zf-FPG_IleRS"/>
    <property type="match status" value="1"/>
</dbReference>
<sequence length="283" mass="32346">MYMPELPEVETITRNLNINLVGQKLLSIDFLRKDIIAEKLNPVSEYLLLGESIIKVFRYGKYLLFQFTNNYLMIVHLRMTGKLLYLPLLSEEDKNLYLNHKHTHVIFNFSDGELLFNDVRRFGKIYFSKIDNSVTLEELLNSGPDALSENFSKDYLYQRSQKSPKKAIKTFLLDQKIVAGIGNIYADECLFLAAIKPNRAAASLTREESSTLHDKIIQVLEDSILSGGTTFSDYRTADNHKGNFQNKLFVYGRAGESCRICSNTLESIKIAGRTTVYCPKCQI</sequence>
<feature type="domain" description="FPG-type" evidence="16">
    <location>
        <begin position="249"/>
        <end position="283"/>
    </location>
</feature>
<evidence type="ECO:0000256" key="5">
    <source>
        <dbReference type="ARBA" id="ARBA00022763"/>
    </source>
</evidence>
<dbReference type="PANTHER" id="PTHR22993">
    <property type="entry name" value="FORMAMIDOPYRIMIDINE-DNA GLYCOSYLASE"/>
    <property type="match status" value="1"/>
</dbReference>
<keyword evidence="8 15" id="KW-0862">Zinc</keyword>
<evidence type="ECO:0000256" key="10">
    <source>
        <dbReference type="ARBA" id="ARBA00023204"/>
    </source>
</evidence>
<feature type="active site" description="Schiff-base intermediate with DNA" evidence="15">
    <location>
        <position position="4"/>
    </location>
</feature>
<dbReference type="PANTHER" id="PTHR22993:SF9">
    <property type="entry name" value="FORMAMIDOPYRIMIDINE-DNA GLYCOSYLASE"/>
    <property type="match status" value="1"/>
</dbReference>
<dbReference type="InterPro" id="IPR035937">
    <property type="entry name" value="FPG_N"/>
</dbReference>
<evidence type="ECO:0000256" key="8">
    <source>
        <dbReference type="ARBA" id="ARBA00022833"/>
    </source>
</evidence>
<dbReference type="SMART" id="SM00898">
    <property type="entry name" value="Fapy_DNA_glyco"/>
    <property type="match status" value="1"/>
</dbReference>
<dbReference type="HAMAP" id="MF_00103">
    <property type="entry name" value="Fapy_DNA_glycosyl"/>
    <property type="match status" value="1"/>
</dbReference>
<dbReference type="GO" id="GO:0140078">
    <property type="term" value="F:class I DNA-(apurinic or apyrimidinic site) endonuclease activity"/>
    <property type="evidence" value="ECO:0007669"/>
    <property type="project" value="UniProtKB-EC"/>
</dbReference>
<dbReference type="Gene3D" id="3.20.190.10">
    <property type="entry name" value="MutM-like, N-terminal"/>
    <property type="match status" value="1"/>
</dbReference>
<keyword evidence="4 15" id="KW-0479">Metal-binding</keyword>
<feature type="active site" description="Proton donor; for beta-elimination activity" evidence="15">
    <location>
        <position position="61"/>
    </location>
</feature>
<evidence type="ECO:0000256" key="4">
    <source>
        <dbReference type="ARBA" id="ARBA00022723"/>
    </source>
</evidence>
<dbReference type="InterPro" id="IPR010979">
    <property type="entry name" value="Ribosomal_uS13-like_H2TH"/>
</dbReference>
<comment type="subunit">
    <text evidence="3 15">Monomer.</text>
</comment>
<dbReference type="PROSITE" id="PS01242">
    <property type="entry name" value="ZF_FPG_1"/>
    <property type="match status" value="1"/>
</dbReference>
<dbReference type="InterPro" id="IPR015887">
    <property type="entry name" value="DNA_glyclase_Znf_dom_DNA_BS"/>
</dbReference>
<dbReference type="Pfam" id="PF06831">
    <property type="entry name" value="H2TH"/>
    <property type="match status" value="1"/>
</dbReference>
<name>A0A2S0KNR1_9FIRM</name>
<dbReference type="InterPro" id="IPR020629">
    <property type="entry name" value="FPG_Glyclase"/>
</dbReference>
<dbReference type="EMBL" id="CP027226">
    <property type="protein sequence ID" value="AVM42644.1"/>
    <property type="molecule type" value="Genomic_DNA"/>
</dbReference>
<dbReference type="SMART" id="SM01232">
    <property type="entry name" value="H2TH"/>
    <property type="match status" value="1"/>
</dbReference>
<evidence type="ECO:0000256" key="14">
    <source>
        <dbReference type="ARBA" id="ARBA00044632"/>
    </source>
</evidence>
<dbReference type="FunFam" id="1.10.8.50:FF:000003">
    <property type="entry name" value="Formamidopyrimidine-DNA glycosylase"/>
    <property type="match status" value="1"/>
</dbReference>
<dbReference type="InterPro" id="IPR010663">
    <property type="entry name" value="Znf_FPG/IleRS"/>
</dbReference>
<dbReference type="SUPFAM" id="SSF57716">
    <property type="entry name" value="Glucocorticoid receptor-like (DNA-binding domain)"/>
    <property type="match status" value="1"/>
</dbReference>
<evidence type="ECO:0000256" key="7">
    <source>
        <dbReference type="ARBA" id="ARBA00022801"/>
    </source>
</evidence>
<comment type="catalytic activity">
    <reaction evidence="14 15">
        <text>2'-deoxyribonucleotide-(2'-deoxyribose 5'-phosphate)-2'-deoxyribonucleotide-DNA = a 3'-end 2'-deoxyribonucleotide-(2,3-dehydro-2,3-deoxyribose 5'-phosphate)-DNA + a 5'-end 5'-phospho-2'-deoxyribonucleoside-DNA + H(+)</text>
        <dbReference type="Rhea" id="RHEA:66592"/>
        <dbReference type="Rhea" id="RHEA-COMP:13180"/>
        <dbReference type="Rhea" id="RHEA-COMP:16897"/>
        <dbReference type="Rhea" id="RHEA-COMP:17067"/>
        <dbReference type="ChEBI" id="CHEBI:15378"/>
        <dbReference type="ChEBI" id="CHEBI:136412"/>
        <dbReference type="ChEBI" id="CHEBI:157695"/>
        <dbReference type="ChEBI" id="CHEBI:167181"/>
        <dbReference type="EC" id="4.2.99.18"/>
    </reaction>
</comment>
<gene>
    <name evidence="15" type="primary">mutM</name>
    <name evidence="15" type="synonym">fpg</name>
    <name evidence="18" type="ORF">C5Q98_05195</name>
</gene>
<keyword evidence="13 15" id="KW-0326">Glycosidase</keyword>
<keyword evidence="7 15" id="KW-0378">Hydrolase</keyword>
<protein>
    <recommendedName>
        <fullName evidence="15">Formamidopyrimidine-DNA glycosylase</fullName>
        <shortName evidence="15">Fapy-DNA glycosylase</shortName>
        <ecNumber evidence="15">3.2.2.23</ecNumber>
    </recommendedName>
    <alternativeName>
        <fullName evidence="15">DNA-(apurinic or apyrimidinic site) lyase MutM</fullName>
        <shortName evidence="15">AP lyase MutM</shortName>
        <ecNumber evidence="15">4.2.99.18</ecNumber>
    </alternativeName>
</protein>